<keyword evidence="8" id="KW-1133">Transmembrane helix</keyword>
<feature type="disulfide bond" evidence="5">
    <location>
        <begin position="2619"/>
        <end position="2628"/>
    </location>
</feature>
<feature type="domain" description="EGF-like" evidence="9">
    <location>
        <begin position="2327"/>
        <end position="2363"/>
    </location>
</feature>
<feature type="transmembrane region" description="Helical" evidence="8">
    <location>
        <begin position="3314"/>
        <end position="3337"/>
    </location>
</feature>
<feature type="disulfide bond" evidence="5">
    <location>
        <begin position="2315"/>
        <end position="2324"/>
    </location>
</feature>
<dbReference type="InterPro" id="IPR001759">
    <property type="entry name" value="PTX_dom"/>
</dbReference>
<evidence type="ECO:0000313" key="14">
    <source>
        <dbReference type="RefSeq" id="XP_006825005.1"/>
    </source>
</evidence>
<dbReference type="RefSeq" id="XP_006825005.1">
    <property type="nucleotide sequence ID" value="XM_006824942.1"/>
</dbReference>
<evidence type="ECO:0000313" key="13">
    <source>
        <dbReference type="Proteomes" id="UP000694865"/>
    </source>
</evidence>
<feature type="domain" description="EGF-like" evidence="9">
    <location>
        <begin position="2137"/>
        <end position="2172"/>
    </location>
</feature>
<feature type="domain" description="HYR" evidence="10">
    <location>
        <begin position="897"/>
        <end position="983"/>
    </location>
</feature>
<dbReference type="PROSITE" id="PS51828">
    <property type="entry name" value="PTX_2"/>
    <property type="match status" value="1"/>
</dbReference>
<feature type="disulfide bond" evidence="6">
    <location>
        <begin position="652"/>
        <end position="679"/>
    </location>
</feature>
<evidence type="ECO:0000256" key="4">
    <source>
        <dbReference type="ARBA" id="ARBA00023180"/>
    </source>
</evidence>
<feature type="domain" description="HYR" evidence="10">
    <location>
        <begin position="1175"/>
        <end position="1257"/>
    </location>
</feature>
<evidence type="ECO:0000256" key="6">
    <source>
        <dbReference type="PROSITE-ProRule" id="PRU00302"/>
    </source>
</evidence>
<feature type="domain" description="Sushi" evidence="11">
    <location>
        <begin position="357"/>
        <end position="420"/>
    </location>
</feature>
<evidence type="ECO:0000256" key="2">
    <source>
        <dbReference type="ARBA" id="ARBA00022737"/>
    </source>
</evidence>
<dbReference type="SUPFAM" id="SSF57184">
    <property type="entry name" value="Growth factor receptor domain"/>
    <property type="match status" value="5"/>
</dbReference>
<feature type="disulfide bond" evidence="6">
    <location>
        <begin position="518"/>
        <end position="545"/>
    </location>
</feature>
<feature type="domain" description="HYR" evidence="10">
    <location>
        <begin position="680"/>
        <end position="771"/>
    </location>
</feature>
<dbReference type="Gene3D" id="2.10.50.10">
    <property type="entry name" value="Tumor Necrosis Factor Receptor, subunit A, domain 2"/>
    <property type="match status" value="3"/>
</dbReference>
<dbReference type="Pfam" id="PF12661">
    <property type="entry name" value="hEGF"/>
    <property type="match status" value="7"/>
</dbReference>
<feature type="domain" description="Sushi" evidence="11">
    <location>
        <begin position="1258"/>
        <end position="1320"/>
    </location>
</feature>
<feature type="domain" description="EGF-like" evidence="9">
    <location>
        <begin position="2289"/>
        <end position="2325"/>
    </location>
</feature>
<dbReference type="Pfam" id="PF13385">
    <property type="entry name" value="Laminin_G_3"/>
    <property type="match status" value="1"/>
</dbReference>
<feature type="domain" description="Sushi" evidence="11">
    <location>
        <begin position="627"/>
        <end position="681"/>
    </location>
</feature>
<feature type="domain" description="Sushi" evidence="11">
    <location>
        <begin position="421"/>
        <end position="481"/>
    </location>
</feature>
<feature type="disulfide bond" evidence="5">
    <location>
        <begin position="2050"/>
        <end position="2059"/>
    </location>
</feature>
<feature type="domain" description="EGF-like" evidence="9">
    <location>
        <begin position="2403"/>
        <end position="2439"/>
    </location>
</feature>
<feature type="domain" description="EGF-like" evidence="9">
    <location>
        <begin position="2674"/>
        <end position="2710"/>
    </location>
</feature>
<feature type="domain" description="Sushi" evidence="11">
    <location>
        <begin position="208"/>
        <end position="275"/>
    </location>
</feature>
<dbReference type="InterPro" id="IPR013032">
    <property type="entry name" value="EGF-like_CS"/>
</dbReference>
<dbReference type="PANTHER" id="PTHR12916">
    <property type="entry name" value="CYTOCHROME C OXIDASE POLYPEPTIDE VIC-2"/>
    <property type="match status" value="1"/>
</dbReference>
<feature type="disulfide bond" evidence="5">
    <location>
        <begin position="2391"/>
        <end position="2400"/>
    </location>
</feature>
<evidence type="ECO:0000256" key="5">
    <source>
        <dbReference type="PROSITE-ProRule" id="PRU00076"/>
    </source>
</evidence>
<feature type="domain" description="EGF-like" evidence="9">
    <location>
        <begin position="2250"/>
        <end position="2287"/>
    </location>
</feature>
<feature type="domain" description="HYR" evidence="10">
    <location>
        <begin position="274"/>
        <end position="359"/>
    </location>
</feature>
<feature type="domain" description="EGF-like" evidence="9">
    <location>
        <begin position="2062"/>
        <end position="2098"/>
    </location>
</feature>
<evidence type="ECO:0000256" key="3">
    <source>
        <dbReference type="ARBA" id="ARBA00023157"/>
    </source>
</evidence>
<feature type="disulfide bond" evidence="5">
    <location>
        <begin position="2467"/>
        <end position="2476"/>
    </location>
</feature>
<evidence type="ECO:0000259" key="11">
    <source>
        <dbReference type="PROSITE" id="PS50923"/>
    </source>
</evidence>
<feature type="domain" description="EGF-like" evidence="9">
    <location>
        <begin position="2593"/>
        <end position="2629"/>
    </location>
</feature>
<dbReference type="Gene3D" id="2.60.120.200">
    <property type="match status" value="1"/>
</dbReference>
<dbReference type="Pfam" id="PF07699">
    <property type="entry name" value="Ephrin_rec_like"/>
    <property type="match status" value="4"/>
</dbReference>
<feature type="domain" description="EGF-like" evidence="9">
    <location>
        <begin position="1956"/>
        <end position="1984"/>
    </location>
</feature>
<feature type="region of interest" description="Disordered" evidence="7">
    <location>
        <begin position="32"/>
        <end position="59"/>
    </location>
</feature>
<gene>
    <name evidence="14" type="primary">LOC100367903</name>
</gene>
<dbReference type="PROSITE" id="PS00010">
    <property type="entry name" value="ASX_HYDROXYL"/>
    <property type="match status" value="16"/>
</dbReference>
<feature type="disulfide bond" evidence="5">
    <location>
        <begin position="2277"/>
        <end position="2286"/>
    </location>
</feature>
<dbReference type="Pfam" id="PF02494">
    <property type="entry name" value="HYR"/>
    <property type="match status" value="6"/>
</dbReference>
<feature type="domain" description="EGF-like" evidence="9">
    <location>
        <begin position="2555"/>
        <end position="2591"/>
    </location>
</feature>
<dbReference type="SMART" id="SM00179">
    <property type="entry name" value="EGF_CA"/>
    <property type="match status" value="20"/>
</dbReference>
<feature type="disulfide bond" evidence="5">
    <location>
        <begin position="2012"/>
        <end position="2021"/>
    </location>
</feature>
<dbReference type="SMART" id="SM01411">
    <property type="entry name" value="Ephrin_rec_like"/>
    <property type="match status" value="4"/>
</dbReference>
<feature type="disulfide bond" evidence="5">
    <location>
        <begin position="2162"/>
        <end position="2171"/>
    </location>
</feature>
<keyword evidence="2" id="KW-0677">Repeat</keyword>
<dbReference type="CDD" id="cd00054">
    <property type="entry name" value="EGF_CA"/>
    <property type="match status" value="18"/>
</dbReference>
<feature type="domain" description="Pentraxin (PTX)" evidence="12">
    <location>
        <begin position="2715"/>
        <end position="2908"/>
    </location>
</feature>
<feature type="disulfide bond" evidence="5">
    <location>
        <begin position="2700"/>
        <end position="2709"/>
    </location>
</feature>
<dbReference type="SUPFAM" id="SSF49899">
    <property type="entry name" value="Concanavalin A-like lectins/glucanases"/>
    <property type="match status" value="1"/>
</dbReference>
<dbReference type="PROSITE" id="PS01187">
    <property type="entry name" value="EGF_CA"/>
    <property type="match status" value="6"/>
</dbReference>
<feature type="disulfide bond" evidence="5">
    <location>
        <begin position="2974"/>
        <end position="2983"/>
    </location>
</feature>
<feature type="domain" description="EGF-like" evidence="9">
    <location>
        <begin position="1917"/>
        <end position="1954"/>
    </location>
</feature>
<reference evidence="14" key="1">
    <citation type="submission" date="2025-08" db="UniProtKB">
        <authorList>
            <consortium name="RefSeq"/>
        </authorList>
    </citation>
    <scope>IDENTIFICATION</scope>
    <source>
        <tissue evidence="14">Testes</tissue>
    </source>
</reference>
<dbReference type="SMART" id="SM00181">
    <property type="entry name" value="EGF"/>
    <property type="match status" value="23"/>
</dbReference>
<dbReference type="PROSITE" id="PS50825">
    <property type="entry name" value="HYR"/>
    <property type="match status" value="6"/>
</dbReference>
<sequence length="3398" mass="369170">MAYEIMRQKLKQQKQERLIQWKLKKLFKNTKDKNVRSGHDGCQRRRDKRRSPEKCTGPCPSYSNCQCPRASWGGCGDISVTVDTKQLTGTTVPWGVPTCMVNGESVTVHGSRSPGSFFSEGKTTVRYSVDTKYGDSGCGFTVTVKVRRCNTITDPENGYKSCSHSNIYGSVCSFYCNHGYYLSGNLQRECSKDSVMYWNGEPAICNVRRCHPPLSDINHGFVTCTNSNAQTSRCTHNCEEGYIIDGVQDVTCNGPAGSSTAQNGWWSYQQPNCKDVTPPTFTTCPSSIVTFANEGTRENTTSWIEPQATDNSGESIVAVQVEGQPSGSSYTEGYHTIRYTATDSAGNIGVCVYSVIIYCVGHQHDPGLSTNCPDGYIWGSECQFMCVPGYNLTGITSSRCNVADNTPSGVWSNPQPYCQPKECPALSPPLYGDFYGGDQCYNTFSTWCNFECDIGYDLIGNRYIYCGADTKWNGEQPYCKVRTCQTPDVSDGMVIRNSSFCSLDNDTMPYGSLCDFSCKEGYRLEGAHSVSCGPDGVWLQLFPTCEAITCASNDLPDPINGYKNCSDVAAYGSTCLLNCNYGYLPATPTPRTCINNGAGYGVWSNGTISCQIVMCDPVEEPEHGNITLCTYEGDVVDVDDSQKYGSYCVASCDIGYTANGSISRKCLANGEWDGVPLQCTDITAPEVTCPSDMVLVAPILRNTTTPVWNWEPVMARDAGINFPSTLVEIDWAQVNGQRPAHLSEGSHIMTYVATDAAGNSATCSFLYTVQAVTCPVPSVRNGYVSSCFDEDVDFPTECEFRCDRGFATNKSEIVSTRQCSANQVFSGDDFQCDVTVTCPGPLQIDNGVIEPAECLYSSTLPYDIVCNLQCNQGYEQIGPYSKRCTETGVWSHMNETIYVAPPVFLASSEQFVNVEAERNSTLSVVYFDEPDATDNSGNVTIKRQAGHRGPSEYFPEGSTTVTYIASDASGNYALHDIKVRVAVYRCQAFQTSFGGQVECSSYVHGAVCTFTCNEGYRLVGSDTRSCERNDTGYMYWSGTAAMCEIVTCPALSTPSNAIKSGCLNSPPDTENYGTICSFYCDYGYKESGYTQSQCRADGTWSTNNFTCSEINCVPLVPPNGASVSPVKCTSTPTPGDICTFHCTHHGYEVVPVENVAITCQAIGDWSANTTSLQCVDTQTPVFTTCPDDISVYADRSSNSTTIAWSIGVDDNDGNVPTVTCDYQSGEEYTSGDYSVTCTATDQIGNEETCVFRLSVQVRQCPLLPIPSHATVVGVCDGNYGSTCYVRCDTGHTLRGSDNFTCEYDGSRMIWHTNDQPVCEVTTCEPLELPAGVEVSPVSCSGSTKPQRGTTCTFYCRNQYTLIGNDTSAAYCNDNGLWNHTVINTDLECDDQTIPTIINCPSPVYVSVFDGNGTQVIFDQPSATDNSGIIPTMTTVPPNVTSPLQVMQDSIVKFTYCDTSGNCDVCKFHIYIQDEVPPVLVYCPIGQNITDATGDTLVSWTKPVFEDPLGGSVFVTNQYNGDNEVLLSFGSHTVRYTGTKNNGKQAICEFIIRIEAMICPTLRPPDNGALTCGYLGRGDKYCYMACNNQFEIPRLEAQDVGDPYLCAPGGTWIPGETVPDCSETKNARRAWLGSEVYYYASDCPSHNATSYLEEVFYEMLQNNILCSGTCSIGEVTITCGAIANTRKRSVIERVESAGRARRDTNHKLSKRNVFDNELKVVFVIERDMSDGIDVLDAETEMWDIVDTLQTPIDDDAACSRGSFEDRDKEICVSCARGTYQELTAQTECISCPDGTSTIEEGSRNITACIPKCQAGFYSESGVITCSACDIGYYQPATGQTSCLLCPIGTTTIDRGAASLDQCKVPCEPGYYSSDGMEPCSPCPRRYYQPKYQQQQCILCSGSLTTIGTGTVLNTECVDINECDSNPCLNGSVACHDMIDSYICICADGYTGSRCEVNIDDCFSAPCLNNGTCVDGVNGYFWYNCEENIDECSSSPCAHDSLCTDFVNGFHCHCPSAYYGDFCEHETDFCAQEPCQNGATCVNGVDTYSCVCVAGFTGTICGVNIDDCRTNPCKNKGVCVDGINTYTCQCQQGFTGEECESTLDLCVNNPCLNNGTCVVLGQTTACFCPPDKVGEFCQNDMDLDGPCENGGTYKRVRRQMACACISGYMGKFCQYNIDECYSSPCANGGTCEDGVNFFGCICPPGYQGITCTEEIDECQSNPCAGDSTCIDHINSYTCHCPGGLKGTNCEESENVCSTNPCGETGSCIFGDNSGFICSCTPGYTGFDCSVDINECESIPCLHESTCIDTINGFECQCVDGYTGNHCEINVNDCNTDSCRNGGTCIDGIGSFICICDVGYTGLGCAEVIDYCNSEPCQNGGNCISGLGGYGCECMPDYSGANCESIIDECSHYPCANAESCIDGVGDYTCICNPGWSGKNCDVTIDECMSSPCLNEARCSDAINGYQCYCRPGFTGLHCEIDIDECDYVDCLNGGTCIDGIDEFICICTEGYLGKFCQINSNLCSPNPCSNGGVCVAATNGYSCNCIDGYGGVYCEVDIDDCVDHNCAHGATCIDKLNHYICSCPPGYTGNMCASNINECYSSPCLNDGTCVDIVNGYQCTCMQGYIGVHCEIDEDNCIPYPCDNGAECVDEIDDFNCLCPTGFRYSFYSGKHCSNNIDDCSSESCENGALCIDGVNEFICVCTPGYTGTYCGEALPTDFDLVFTESVESGYCTVDLADGKDIRSWTLSIWAVIESYPGTYTLAIEYTHNGYIVFSVNLTESGVQIAINGVRHYTYMELDDGKWHNIAVTWQSEGGNLAIFKDGHFEDHVDDYQTGDNLPREGVLVIRSIVPGFHGSISALHLWNTVLDNHKIDDIAVNCRHEHHGNLISWAEILNHVDGIIIEARAPSFCDDVDECASNPCTHGGECNDMLHAFKCTCPIEYAGVTCDTMVDFCDGNACQNGGTCEVVGTSYICRCSSDFKGEMCDVGIVCSSLRAPHNGFLDCNETDDETECRIWCQDGYAFGEIKQDIYRCGANSSWKWNHENIDNPTAKLPDCLEIKRPKAIKASFEIVYPSMACTSPDENTEIIAFVEERVERIEDNITCMRNGECSVENIQVNTCNTVENSEQDVTEEGGSIVLTVLQGIDTQGVHANTNPSRRKRADSSSYDYALDSMWKTDSELFTALNMLNDAGLCALNIGGQQFAPDVNASQGEIQDVCQPGARPLGNNICVSCGIGTYLTQPEGWTLPVCLSCPVGHYADEESQIECKTCPESSTTDGRGAINISDCYALSTDETPTVTQESSTIYEPSDPSNRTVMVIAIVAVILSITSIVIIVWFVLRSKGYCKRGSNVDAKLLEDDTRPYTPISMSAFGVDLPMGEFYVEEPPPPYADKEAAYGAST</sequence>
<feature type="domain" description="EGF-like" evidence="9">
    <location>
        <begin position="2948"/>
        <end position="2984"/>
    </location>
</feature>
<feature type="domain" description="EGF-like" evidence="9">
    <location>
        <begin position="2479"/>
        <end position="2515"/>
    </location>
</feature>
<feature type="domain" description="EGF-like" evidence="9">
    <location>
        <begin position="2441"/>
        <end position="2477"/>
    </location>
</feature>
<feature type="compositionally biased region" description="Basic and acidic residues" evidence="7">
    <location>
        <begin position="32"/>
        <end position="44"/>
    </location>
</feature>
<evidence type="ECO:0000259" key="10">
    <source>
        <dbReference type="PROSITE" id="PS50825"/>
    </source>
</evidence>
<keyword evidence="8" id="KW-0472">Membrane</keyword>
<feature type="disulfide bond" evidence="6">
    <location>
        <begin position="423"/>
        <end position="466"/>
    </location>
</feature>
<dbReference type="PANTHER" id="PTHR12916:SF10">
    <property type="entry name" value="NEUROGENIC LOCUS NOTCH HOMOLOG PROTEIN 2 PRECURSOR"/>
    <property type="match status" value="1"/>
</dbReference>
<keyword evidence="3 5" id="KW-1015">Disulfide bond</keyword>
<dbReference type="Gene3D" id="2.10.70.10">
    <property type="entry name" value="Complement Module, domain 1"/>
    <property type="match status" value="14"/>
</dbReference>
<feature type="domain" description="EGF-like" evidence="9">
    <location>
        <begin position="2517"/>
        <end position="2553"/>
    </location>
</feature>
<dbReference type="SMART" id="SM00032">
    <property type="entry name" value="CCP"/>
    <property type="match status" value="15"/>
</dbReference>
<dbReference type="SMART" id="SM00159">
    <property type="entry name" value="PTX"/>
    <property type="match status" value="1"/>
</dbReference>
<dbReference type="PROSITE" id="PS50923">
    <property type="entry name" value="SUSHI"/>
    <property type="match status" value="11"/>
</dbReference>
<dbReference type="PRINTS" id="PR00010">
    <property type="entry name" value="EGFBLOOD"/>
</dbReference>
<dbReference type="InterPro" id="IPR035976">
    <property type="entry name" value="Sushi/SCR/CCP_sf"/>
</dbReference>
<feature type="disulfide bond" evidence="5">
    <location>
        <begin position="2353"/>
        <end position="2362"/>
    </location>
</feature>
<dbReference type="CDD" id="cd00033">
    <property type="entry name" value="CCP"/>
    <property type="match status" value="10"/>
</dbReference>
<feature type="disulfide bond" evidence="5">
    <location>
        <begin position="2505"/>
        <end position="2514"/>
    </location>
</feature>
<dbReference type="Pfam" id="PF00084">
    <property type="entry name" value="Sushi"/>
    <property type="match status" value="9"/>
</dbReference>
<feature type="domain" description="Sushi" evidence="11">
    <location>
        <begin position="147"/>
        <end position="207"/>
    </location>
</feature>
<dbReference type="InterPro" id="IPR013320">
    <property type="entry name" value="ConA-like_dom_sf"/>
</dbReference>
<keyword evidence="4" id="KW-0325">Glycoprotein</keyword>
<feature type="domain" description="EGF-like" evidence="9">
    <location>
        <begin position="2365"/>
        <end position="2401"/>
    </location>
</feature>
<feature type="disulfide bond" evidence="5">
    <location>
        <begin position="2429"/>
        <end position="2438"/>
    </location>
</feature>
<dbReference type="SUPFAM" id="SSF57535">
    <property type="entry name" value="Complement control module/SCR domain"/>
    <property type="match status" value="13"/>
</dbReference>
<feature type="domain" description="Sushi" evidence="11">
    <location>
        <begin position="482"/>
        <end position="547"/>
    </location>
</feature>
<feature type="disulfide bond" evidence="5">
    <location>
        <begin position="1944"/>
        <end position="1953"/>
    </location>
</feature>
<feature type="domain" description="Sushi" evidence="11">
    <location>
        <begin position="1321"/>
        <end position="1390"/>
    </location>
</feature>
<feature type="domain" description="EGF-like" evidence="9">
    <location>
        <begin position="2100"/>
        <end position="2136"/>
    </location>
</feature>
<name>A0ABM0MYB4_SACKO</name>
<feature type="domain" description="EGF-like" evidence="9">
    <location>
        <begin position="2212"/>
        <end position="2248"/>
    </location>
</feature>
<dbReference type="GeneID" id="100367903"/>
<dbReference type="PROSITE" id="PS50026">
    <property type="entry name" value="EGF_3"/>
    <property type="match status" value="23"/>
</dbReference>
<feature type="domain" description="Sushi" evidence="11">
    <location>
        <begin position="984"/>
        <end position="1045"/>
    </location>
</feature>
<dbReference type="PROSITE" id="PS00022">
    <property type="entry name" value="EGF_1"/>
    <property type="match status" value="21"/>
</dbReference>
<evidence type="ECO:0000256" key="1">
    <source>
        <dbReference type="ARBA" id="ARBA00022536"/>
    </source>
</evidence>
<accession>A0ABM0MYB4</accession>
<feature type="domain" description="EGF-like" evidence="9">
    <location>
        <begin position="2631"/>
        <end position="2672"/>
    </location>
</feature>
<dbReference type="Proteomes" id="UP000694865">
    <property type="component" value="Unplaced"/>
</dbReference>
<proteinExistence type="predicted"/>
<feature type="domain" description="Sushi" evidence="11">
    <location>
        <begin position="772"/>
        <end position="834"/>
    </location>
</feature>
<dbReference type="InterPro" id="IPR009030">
    <property type="entry name" value="Growth_fac_rcpt_cys_sf"/>
</dbReference>
<feature type="disulfide bond" evidence="6">
    <location>
        <begin position="1080"/>
        <end position="1107"/>
    </location>
</feature>
<feature type="domain" description="Sushi" evidence="11">
    <location>
        <begin position="1046"/>
        <end position="1109"/>
    </location>
</feature>
<feature type="domain" description="HYR" evidence="10">
    <location>
        <begin position="1389"/>
        <end position="1471"/>
    </location>
</feature>
<keyword evidence="1 5" id="KW-0245">EGF-like domain</keyword>
<feature type="disulfide bond" evidence="6">
    <location>
        <begin position="452"/>
        <end position="479"/>
    </location>
</feature>
<comment type="caution">
    <text evidence="5">Lacks conserved residue(s) required for the propagation of feature annotation.</text>
</comment>
<evidence type="ECO:0000259" key="12">
    <source>
        <dbReference type="PROSITE" id="PS51828"/>
    </source>
</evidence>
<dbReference type="InterPro" id="IPR011641">
    <property type="entry name" value="Tyr-kin_ephrin_A/B_rcpt-like"/>
</dbReference>
<feature type="domain" description="EGF-like" evidence="9">
    <location>
        <begin position="2174"/>
        <end position="2210"/>
    </location>
</feature>
<feature type="domain" description="EGF-like" evidence="9">
    <location>
        <begin position="1986"/>
        <end position="2022"/>
    </location>
</feature>
<evidence type="ECO:0000256" key="7">
    <source>
        <dbReference type="SAM" id="MobiDB-lite"/>
    </source>
</evidence>
<organism evidence="13 14">
    <name type="scientific">Saccoglossus kowalevskii</name>
    <name type="common">Acorn worm</name>
    <dbReference type="NCBI Taxonomy" id="10224"/>
    <lineage>
        <taxon>Eukaryota</taxon>
        <taxon>Metazoa</taxon>
        <taxon>Hemichordata</taxon>
        <taxon>Enteropneusta</taxon>
        <taxon>Harrimaniidae</taxon>
        <taxon>Saccoglossus</taxon>
    </lineage>
</organism>
<dbReference type="Gene3D" id="2.10.25.10">
    <property type="entry name" value="Laminin"/>
    <property type="match status" value="23"/>
</dbReference>
<feature type="domain" description="EGF-like" evidence="9">
    <location>
        <begin position="2910"/>
        <end position="2946"/>
    </location>
</feature>
<feature type="disulfide bond" evidence="5">
    <location>
        <begin position="2543"/>
        <end position="2552"/>
    </location>
</feature>
<dbReference type="SUPFAM" id="SSF57196">
    <property type="entry name" value="EGF/Laminin"/>
    <property type="match status" value="10"/>
</dbReference>
<keyword evidence="8" id="KW-0812">Transmembrane</keyword>
<dbReference type="InterPro" id="IPR001881">
    <property type="entry name" value="EGF-like_Ca-bd_dom"/>
</dbReference>
<feature type="domain" description="EGF-like" evidence="9">
    <location>
        <begin position="2024"/>
        <end position="2060"/>
    </location>
</feature>
<feature type="disulfide bond" evidence="5">
    <location>
        <begin position="2200"/>
        <end position="2209"/>
    </location>
</feature>
<keyword evidence="13" id="KW-1185">Reference proteome</keyword>
<dbReference type="InterPro" id="IPR018097">
    <property type="entry name" value="EGF_Ca-bd_CS"/>
</dbReference>
<feature type="disulfide bond" evidence="5">
    <location>
        <begin position="2581"/>
        <end position="2590"/>
    </location>
</feature>
<feature type="disulfide bond" evidence="5">
    <location>
        <begin position="2126"/>
        <end position="2135"/>
    </location>
</feature>
<protein>
    <submittedName>
        <fullName evidence="14">Uncharacterized protein LOC100367903</fullName>
    </submittedName>
</protein>
<feature type="disulfide bond" evidence="5">
    <location>
        <begin position="2936"/>
        <end position="2945"/>
    </location>
</feature>
<dbReference type="InterPro" id="IPR003410">
    <property type="entry name" value="HYR_dom"/>
</dbReference>
<feature type="disulfide bond" evidence="5">
    <location>
        <begin position="2088"/>
        <end position="2097"/>
    </location>
</feature>
<dbReference type="InterPro" id="IPR000436">
    <property type="entry name" value="Sushi_SCR_CCP_dom"/>
</dbReference>
<dbReference type="PROSITE" id="PS01186">
    <property type="entry name" value="EGF_2"/>
    <property type="match status" value="15"/>
</dbReference>
<evidence type="ECO:0000259" key="9">
    <source>
        <dbReference type="PROSITE" id="PS50026"/>
    </source>
</evidence>
<feature type="domain" description="HYR" evidence="10">
    <location>
        <begin position="1472"/>
        <end position="1555"/>
    </location>
</feature>
<dbReference type="Pfam" id="PF00008">
    <property type="entry name" value="EGF"/>
    <property type="match status" value="10"/>
</dbReference>
<feature type="disulfide bond" evidence="5">
    <location>
        <begin position="2238"/>
        <end position="2247"/>
    </location>
</feature>
<evidence type="ECO:0000256" key="8">
    <source>
        <dbReference type="SAM" id="Phobius"/>
    </source>
</evidence>
<dbReference type="InterPro" id="IPR000742">
    <property type="entry name" value="EGF"/>
</dbReference>
<dbReference type="InterPro" id="IPR000152">
    <property type="entry name" value="EGF-type_Asp/Asn_hydroxyl_site"/>
</dbReference>
<keyword evidence="6" id="KW-0768">Sushi</keyword>